<name>A0A6A5HTR5_CAERE</name>
<dbReference type="InterPro" id="IPR001534">
    <property type="entry name" value="Transthyretin-like"/>
</dbReference>
<dbReference type="KEGG" id="crq:GCK72_001974"/>
<comment type="subcellular location">
    <subcellularLocation>
        <location evidence="1">Secreted</location>
    </subcellularLocation>
</comment>
<sequence length="148" mass="16624">MTNSFQILLLLFLNNFLSVLAGTQSFRAVGQLLCRGKPAQFAELQLLNTRGGDKEYNIIIQKGVFSDADGYFEIYGNMHQFYEIPAALQVFHECFYDIGIYHGLCKNKFSVNFPEGYGNDGPLARITWDTGIINLEPGVLGQNLEKCD</sequence>
<evidence type="ECO:0000313" key="7">
    <source>
        <dbReference type="Proteomes" id="UP000483820"/>
    </source>
</evidence>
<dbReference type="AlphaFoldDB" id="A0A6A5HTR5"/>
<evidence type="ECO:0000256" key="2">
    <source>
        <dbReference type="ARBA" id="ARBA00010112"/>
    </source>
</evidence>
<evidence type="ECO:0000256" key="3">
    <source>
        <dbReference type="ARBA" id="ARBA00022525"/>
    </source>
</evidence>
<accession>A0A6A5HTR5</accession>
<dbReference type="Pfam" id="PF01060">
    <property type="entry name" value="TTR-52"/>
    <property type="match status" value="1"/>
</dbReference>
<dbReference type="PANTHER" id="PTHR21700">
    <property type="entry name" value="TRANSTHYRETIN-LIKE FAMILY PROTEIN-RELATED"/>
    <property type="match status" value="1"/>
</dbReference>
<dbReference type="InterPro" id="IPR038479">
    <property type="entry name" value="Transthyretin-like_sf"/>
</dbReference>
<dbReference type="EMBL" id="WUAV01000001">
    <property type="protein sequence ID" value="KAF1770156.1"/>
    <property type="molecule type" value="Genomic_DNA"/>
</dbReference>
<dbReference type="CTD" id="9817877"/>
<dbReference type="PANTHER" id="PTHR21700:SF34">
    <property type="entry name" value="TRANSTHYRETIN-LIKE FAMILY PROTEIN"/>
    <property type="match status" value="1"/>
</dbReference>
<proteinExistence type="inferred from homology"/>
<evidence type="ECO:0000256" key="4">
    <source>
        <dbReference type="ARBA" id="ARBA00022729"/>
    </source>
</evidence>
<comment type="similarity">
    <text evidence="2">Belongs to the nematode transthyretin-like family.</text>
</comment>
<reference evidence="6 7" key="1">
    <citation type="submission" date="2019-12" db="EMBL/GenBank/DDBJ databases">
        <title>Chromosome-level assembly of the Caenorhabditis remanei genome.</title>
        <authorList>
            <person name="Teterina A.A."/>
            <person name="Willis J.H."/>
            <person name="Phillips P.C."/>
        </authorList>
    </citation>
    <scope>NUCLEOTIDE SEQUENCE [LARGE SCALE GENOMIC DNA]</scope>
    <source>
        <strain evidence="6 7">PX506</strain>
        <tissue evidence="6">Whole organism</tissue>
    </source>
</reference>
<dbReference type="GO" id="GO:0005576">
    <property type="term" value="C:extracellular region"/>
    <property type="evidence" value="ECO:0007669"/>
    <property type="project" value="UniProtKB-SubCell"/>
</dbReference>
<feature type="signal peptide" evidence="5">
    <location>
        <begin position="1"/>
        <end position="21"/>
    </location>
</feature>
<evidence type="ECO:0000313" key="6">
    <source>
        <dbReference type="EMBL" id="KAF1770156.1"/>
    </source>
</evidence>
<protein>
    <submittedName>
        <fullName evidence="6">Uncharacterized protein</fullName>
    </submittedName>
</protein>
<evidence type="ECO:0000256" key="5">
    <source>
        <dbReference type="SAM" id="SignalP"/>
    </source>
</evidence>
<evidence type="ECO:0000256" key="1">
    <source>
        <dbReference type="ARBA" id="ARBA00004613"/>
    </source>
</evidence>
<keyword evidence="3" id="KW-0964">Secreted</keyword>
<keyword evidence="4 5" id="KW-0732">Signal</keyword>
<feature type="chain" id="PRO_5025668172" evidence="5">
    <location>
        <begin position="22"/>
        <end position="148"/>
    </location>
</feature>
<comment type="caution">
    <text evidence="6">The sequence shown here is derived from an EMBL/GenBank/DDBJ whole genome shotgun (WGS) entry which is preliminary data.</text>
</comment>
<dbReference type="RefSeq" id="XP_003114952.2">
    <property type="nucleotide sequence ID" value="XM_003114904.2"/>
</dbReference>
<gene>
    <name evidence="6" type="ORF">GCK72_001974</name>
</gene>
<organism evidence="6 7">
    <name type="scientific">Caenorhabditis remanei</name>
    <name type="common">Caenorhabditis vulgaris</name>
    <dbReference type="NCBI Taxonomy" id="31234"/>
    <lineage>
        <taxon>Eukaryota</taxon>
        <taxon>Metazoa</taxon>
        <taxon>Ecdysozoa</taxon>
        <taxon>Nematoda</taxon>
        <taxon>Chromadorea</taxon>
        <taxon>Rhabditida</taxon>
        <taxon>Rhabditina</taxon>
        <taxon>Rhabditomorpha</taxon>
        <taxon>Rhabditoidea</taxon>
        <taxon>Rhabditidae</taxon>
        <taxon>Peloderinae</taxon>
        <taxon>Caenorhabditis</taxon>
    </lineage>
</organism>
<dbReference type="GO" id="GO:0009986">
    <property type="term" value="C:cell surface"/>
    <property type="evidence" value="ECO:0007669"/>
    <property type="project" value="InterPro"/>
</dbReference>
<dbReference type="Proteomes" id="UP000483820">
    <property type="component" value="Chromosome I"/>
</dbReference>
<dbReference type="Gene3D" id="2.60.40.3330">
    <property type="match status" value="1"/>
</dbReference>
<dbReference type="GeneID" id="9817877"/>